<dbReference type="GO" id="GO:0005198">
    <property type="term" value="F:structural molecule activity"/>
    <property type="evidence" value="ECO:0007669"/>
    <property type="project" value="InterPro"/>
</dbReference>
<comment type="similarity">
    <text evidence="3">Belongs to the flagella basal body rod proteins family.</text>
</comment>
<evidence type="ECO:0000256" key="5">
    <source>
        <dbReference type="ARBA" id="ARBA00022525"/>
    </source>
</evidence>
<evidence type="ECO:0000313" key="11">
    <source>
        <dbReference type="EMBL" id="NZA27910.1"/>
    </source>
</evidence>
<sequence>MSNVLSTGTSALMAFQRALSTVSHNVANINTPGYSRQRVDFATRNPTDYGYGYVGGGTKIADIHRVGDSLATSRLLDAGGELARLQQLSGLSNRVDSLVSNNATGISGMWSNFFDSVSALSSNAGSTAERENLLAQGNALATRFAQLDGEFDRLDREVDAGLQSAVGEINRLAAEIAQLNGKIGSSGGKAAPDLLDRRDLLVSQLVDYTGGTAVSQDGSTINVVTAGGQALVVGATASRLGIVSDPFQPGRQQLALESQGQQIRLDERALGGRAGGLLEFRSSVLDPALAELGRIAIGLGDAFNRAHAAGMDLYGQMGGAFFDLPSPAVNAHAGNAGNAVLQASLGDVGGLDGRNVVLRFDAGGWSATRADTGASVPLTGTGTAADPLRVNGVEIEVGGAPANGDRFLLQPTAGAAGAISVAITDPSRIAAASPVKVSADLANTGTGKPGKPAVDDASHPDLLTPATIEFIDGNQYTVDGAGPYAYTPGQTISANGWRMTLDGAPAAGDAFTVGPTGAGSSDNGNAALLANLDDARTLNGGTVSLNGAVAGLTTSVGSAARQAQYSAEAQQVIHDQAQAARDSVSGVNLDEEAADMLRLQQAYQAAAQIISTADTMFQSILNATRR</sequence>
<dbReference type="InterPro" id="IPR001444">
    <property type="entry name" value="Flag_bb_rod_N"/>
</dbReference>
<dbReference type="GO" id="GO:0009424">
    <property type="term" value="C:bacterial-type flagellum hook"/>
    <property type="evidence" value="ECO:0007669"/>
    <property type="project" value="InterPro"/>
</dbReference>
<evidence type="ECO:0000313" key="12">
    <source>
        <dbReference type="Proteomes" id="UP000578091"/>
    </source>
</evidence>
<keyword evidence="6" id="KW-0975">Bacterial flagellum</keyword>
<evidence type="ECO:0000259" key="8">
    <source>
        <dbReference type="Pfam" id="PF06429"/>
    </source>
</evidence>
<keyword evidence="11" id="KW-0966">Cell projection</keyword>
<keyword evidence="5" id="KW-0964">Secreted</keyword>
<evidence type="ECO:0000256" key="1">
    <source>
        <dbReference type="ARBA" id="ARBA00004365"/>
    </source>
</evidence>
<feature type="domain" description="Flagellar basal body rod protein N-terminal" evidence="7">
    <location>
        <begin position="5"/>
        <end position="34"/>
    </location>
</feature>
<dbReference type="SUPFAM" id="SSF64518">
    <property type="entry name" value="Phase 1 flagellin"/>
    <property type="match status" value="2"/>
</dbReference>
<feature type="domain" description="Flagellar hook-associated protein 1 D2-like" evidence="9">
    <location>
        <begin position="333"/>
        <end position="411"/>
    </location>
</feature>
<dbReference type="InterPro" id="IPR002371">
    <property type="entry name" value="FlgK"/>
</dbReference>
<dbReference type="Proteomes" id="UP000578091">
    <property type="component" value="Unassembled WGS sequence"/>
</dbReference>
<dbReference type="InterPro" id="IPR049119">
    <property type="entry name" value="FlgK_D2-like"/>
</dbReference>
<evidence type="ECO:0000259" key="9">
    <source>
        <dbReference type="Pfam" id="PF21158"/>
    </source>
</evidence>
<evidence type="ECO:0000259" key="10">
    <source>
        <dbReference type="Pfam" id="PF22638"/>
    </source>
</evidence>
<comment type="caution">
    <text evidence="11">The sequence shown here is derived from an EMBL/GenBank/DDBJ whole genome shotgun (WGS) entry which is preliminary data.</text>
</comment>
<keyword evidence="11" id="KW-0969">Cilium</keyword>
<dbReference type="GO" id="GO:0044780">
    <property type="term" value="P:bacterial-type flagellum assembly"/>
    <property type="evidence" value="ECO:0007669"/>
    <property type="project" value="InterPro"/>
</dbReference>
<comment type="subcellular location">
    <subcellularLocation>
        <location evidence="1">Bacterial flagellum</location>
    </subcellularLocation>
    <subcellularLocation>
        <location evidence="2">Secreted</location>
    </subcellularLocation>
</comment>
<dbReference type="Pfam" id="PF00460">
    <property type="entry name" value="Flg_bb_rod"/>
    <property type="match status" value="1"/>
</dbReference>
<organism evidence="11 12">
    <name type="scientific">Luteimonas salinisoli</name>
    <dbReference type="NCBI Taxonomy" id="2752307"/>
    <lineage>
        <taxon>Bacteria</taxon>
        <taxon>Pseudomonadati</taxon>
        <taxon>Pseudomonadota</taxon>
        <taxon>Gammaproteobacteria</taxon>
        <taxon>Lysobacterales</taxon>
        <taxon>Lysobacteraceae</taxon>
        <taxon>Luteimonas</taxon>
    </lineage>
</organism>
<dbReference type="Pfam" id="PF22638">
    <property type="entry name" value="FlgK_D1"/>
    <property type="match status" value="1"/>
</dbReference>
<keyword evidence="12" id="KW-1185">Reference proteome</keyword>
<dbReference type="PANTHER" id="PTHR30033">
    <property type="entry name" value="FLAGELLAR HOOK-ASSOCIATED PROTEIN 1"/>
    <property type="match status" value="1"/>
</dbReference>
<name>A0A853JHJ8_9GAMM</name>
<feature type="domain" description="Flagellar hook-associated protein FlgK helical" evidence="10">
    <location>
        <begin position="93"/>
        <end position="322"/>
    </location>
</feature>
<evidence type="ECO:0000256" key="6">
    <source>
        <dbReference type="ARBA" id="ARBA00023143"/>
    </source>
</evidence>
<evidence type="ECO:0000256" key="4">
    <source>
        <dbReference type="ARBA" id="ARBA00016244"/>
    </source>
</evidence>
<dbReference type="AlphaFoldDB" id="A0A853JHJ8"/>
<dbReference type="InterPro" id="IPR053927">
    <property type="entry name" value="FlgK_helical"/>
</dbReference>
<dbReference type="PANTHER" id="PTHR30033:SF1">
    <property type="entry name" value="FLAGELLAR HOOK-ASSOCIATED PROTEIN 1"/>
    <property type="match status" value="1"/>
</dbReference>
<dbReference type="GO" id="GO:0005576">
    <property type="term" value="C:extracellular region"/>
    <property type="evidence" value="ECO:0007669"/>
    <property type="project" value="UniProtKB-SubCell"/>
</dbReference>
<dbReference type="RefSeq" id="WP_180679674.1">
    <property type="nucleotide sequence ID" value="NZ_JACCKA010000087.1"/>
</dbReference>
<keyword evidence="11" id="KW-0282">Flagellum</keyword>
<dbReference type="InterPro" id="IPR010930">
    <property type="entry name" value="Flg_bb/hook_C_dom"/>
</dbReference>
<evidence type="ECO:0000256" key="3">
    <source>
        <dbReference type="ARBA" id="ARBA00009677"/>
    </source>
</evidence>
<reference evidence="11 12" key="1">
    <citation type="submission" date="2020-07" db="EMBL/GenBank/DDBJ databases">
        <title>Luteimonas sp. SJ-92.</title>
        <authorList>
            <person name="Huang X.-X."/>
            <person name="Xu L."/>
            <person name="Sun J.-Q."/>
        </authorList>
    </citation>
    <scope>NUCLEOTIDE SEQUENCE [LARGE SCALE GENOMIC DNA]</scope>
    <source>
        <strain evidence="11 12">SJ-92</strain>
    </source>
</reference>
<gene>
    <name evidence="11" type="primary">flgK</name>
    <name evidence="11" type="ORF">H0E84_16140</name>
</gene>
<dbReference type="Pfam" id="PF06429">
    <property type="entry name" value="Flg_bbr_C"/>
    <property type="match status" value="1"/>
</dbReference>
<protein>
    <recommendedName>
        <fullName evidence="4">Flagellar hook-associated protein 1</fullName>
    </recommendedName>
</protein>
<evidence type="ECO:0000259" key="7">
    <source>
        <dbReference type="Pfam" id="PF00460"/>
    </source>
</evidence>
<dbReference type="PRINTS" id="PR01005">
    <property type="entry name" value="FLGHOOKAP1"/>
</dbReference>
<evidence type="ECO:0000256" key="2">
    <source>
        <dbReference type="ARBA" id="ARBA00004613"/>
    </source>
</evidence>
<dbReference type="NCBIfam" id="TIGR02492">
    <property type="entry name" value="flgK_ends"/>
    <property type="match status" value="1"/>
</dbReference>
<dbReference type="EMBL" id="JACCKA010000087">
    <property type="protein sequence ID" value="NZA27910.1"/>
    <property type="molecule type" value="Genomic_DNA"/>
</dbReference>
<dbReference type="Pfam" id="PF21158">
    <property type="entry name" value="flgK_1st_1"/>
    <property type="match status" value="1"/>
</dbReference>
<accession>A0A853JHJ8</accession>
<proteinExistence type="inferred from homology"/>
<feature type="domain" description="Flagellar basal-body/hook protein C-terminal" evidence="8">
    <location>
        <begin position="584"/>
        <end position="622"/>
    </location>
</feature>